<accession>A0A3B5B1B3</accession>
<evidence type="ECO:0000256" key="1">
    <source>
        <dbReference type="SAM" id="Phobius"/>
    </source>
</evidence>
<reference evidence="2" key="1">
    <citation type="submission" date="2023-09" db="UniProtKB">
        <authorList>
            <consortium name="Ensembl"/>
        </authorList>
    </citation>
    <scope>IDENTIFICATION</scope>
</reference>
<evidence type="ECO:0000313" key="2">
    <source>
        <dbReference type="Ensembl" id="ENSSPAP00000027393.1"/>
    </source>
</evidence>
<proteinExistence type="predicted"/>
<keyword evidence="1" id="KW-0812">Transmembrane</keyword>
<feature type="transmembrane region" description="Helical" evidence="1">
    <location>
        <begin position="169"/>
        <end position="189"/>
    </location>
</feature>
<protein>
    <submittedName>
        <fullName evidence="2">Uncharacterized protein</fullName>
    </submittedName>
</protein>
<dbReference type="AlphaFoldDB" id="A0A3B5B1B3"/>
<keyword evidence="1" id="KW-1133">Transmembrane helix</keyword>
<organism evidence="2">
    <name type="scientific">Stegastes partitus</name>
    <name type="common">bicolor damselfish</name>
    <dbReference type="NCBI Taxonomy" id="144197"/>
    <lineage>
        <taxon>Eukaryota</taxon>
        <taxon>Metazoa</taxon>
        <taxon>Chordata</taxon>
        <taxon>Craniata</taxon>
        <taxon>Vertebrata</taxon>
        <taxon>Euteleostomi</taxon>
        <taxon>Actinopterygii</taxon>
        <taxon>Neopterygii</taxon>
        <taxon>Teleostei</taxon>
        <taxon>Neoteleostei</taxon>
        <taxon>Acanthomorphata</taxon>
        <taxon>Ovalentaria</taxon>
        <taxon>Pomacentridae</taxon>
        <taxon>Stegastes</taxon>
    </lineage>
</organism>
<sequence length="246" mass="27177">VHALDDVTTVVEDAADVLGVDGAGEVRVAVVLPVAARRADPLKHDGHVSVNTLWNLVVGVFRKIILQFRFSSQNLLSQHVLFEPAANHRVQGFSQPIGGVVLSDHHVVAATGSDEDDGGHISLNPLPAFVPLSSYIEHTDTQTGFDFVHLKPGFKNRNKTKRLNHFTRVLLLGAVDQLIFVGAFVARLHTVVFPQLLSMLKELLRDRQIVNSGVKRPLQEPSGAMTVWRPYDLLHDNTQFLTITLR</sequence>
<dbReference type="Ensembl" id="ENSSPAT00000027838.1">
    <property type="protein sequence ID" value="ENSSPAP00000027393.1"/>
    <property type="gene ID" value="ENSSPAG00000020643.1"/>
</dbReference>
<name>A0A3B5B1B3_9TELE</name>
<keyword evidence="1" id="KW-0472">Membrane</keyword>
<dbReference type="GeneTree" id="ENSGT00940000177091"/>